<dbReference type="PANTHER" id="PTHR47692">
    <property type="entry name" value="RING/U-BOX SUPERFAMILY PROTEIN"/>
    <property type="match status" value="1"/>
</dbReference>
<dbReference type="PANTHER" id="PTHR47692:SF2">
    <property type="entry name" value="ZINC FINGER RING-TYPE DOMAIN CONTAINING PROTEIN"/>
    <property type="match status" value="1"/>
</dbReference>
<evidence type="ECO:0000259" key="5">
    <source>
        <dbReference type="PROSITE" id="PS50089"/>
    </source>
</evidence>
<dbReference type="OrthoDB" id="21204at2759"/>
<dbReference type="InterPro" id="IPR018957">
    <property type="entry name" value="Znf_C3HC4_RING-type"/>
</dbReference>
<evidence type="ECO:0000256" key="4">
    <source>
        <dbReference type="PROSITE-ProRule" id="PRU00175"/>
    </source>
</evidence>
<accession>A0A175YDU2</accession>
<evidence type="ECO:0000256" key="3">
    <source>
        <dbReference type="ARBA" id="ARBA00022833"/>
    </source>
</evidence>
<evidence type="ECO:0000313" key="8">
    <source>
        <dbReference type="Proteomes" id="UP000077755"/>
    </source>
</evidence>
<evidence type="ECO:0000313" key="6">
    <source>
        <dbReference type="EMBL" id="KZM81814.1"/>
    </source>
</evidence>
<dbReference type="KEGG" id="dcr:108203111"/>
<feature type="domain" description="RING-type" evidence="5">
    <location>
        <begin position="20"/>
        <end position="69"/>
    </location>
</feature>
<name>A0A175YDU2_DAUCS</name>
<dbReference type="PROSITE" id="PS50089">
    <property type="entry name" value="ZF_RING_2"/>
    <property type="match status" value="1"/>
</dbReference>
<evidence type="ECO:0000256" key="2">
    <source>
        <dbReference type="ARBA" id="ARBA00022771"/>
    </source>
</evidence>
<reference evidence="6" key="1">
    <citation type="journal article" date="2016" name="Nat. Genet.">
        <title>A high-quality carrot genome assembly provides new insights into carotenoid accumulation and asterid genome evolution.</title>
        <authorList>
            <person name="Iorizzo M."/>
            <person name="Ellison S."/>
            <person name="Senalik D."/>
            <person name="Zeng P."/>
            <person name="Satapoomin P."/>
            <person name="Huang J."/>
            <person name="Bowman M."/>
            <person name="Iovene M."/>
            <person name="Sanseverino W."/>
            <person name="Cavagnaro P."/>
            <person name="Yildiz M."/>
            <person name="Macko-Podgorni A."/>
            <person name="Moranska E."/>
            <person name="Grzebelus E."/>
            <person name="Grzebelus D."/>
            <person name="Ashrafi H."/>
            <person name="Zheng Z."/>
            <person name="Cheng S."/>
            <person name="Spooner D."/>
            <person name="Van Deynze A."/>
            <person name="Simon P."/>
        </authorList>
    </citation>
    <scope>NUCLEOTIDE SEQUENCE [LARGE SCALE GENOMIC DNA]</scope>
    <source>
        <tissue evidence="6">Leaf</tissue>
    </source>
</reference>
<keyword evidence="3" id="KW-0862">Zinc</keyword>
<dbReference type="GO" id="GO:0008270">
    <property type="term" value="F:zinc ion binding"/>
    <property type="evidence" value="ECO:0007669"/>
    <property type="project" value="UniProtKB-KW"/>
</dbReference>
<proteinExistence type="predicted"/>
<dbReference type="SUPFAM" id="SSF57850">
    <property type="entry name" value="RING/U-box"/>
    <property type="match status" value="1"/>
</dbReference>
<keyword evidence="8" id="KW-1185">Reference proteome</keyword>
<dbReference type="EMBL" id="LNRQ01000009">
    <property type="protein sequence ID" value="KZM81814.1"/>
    <property type="molecule type" value="Genomic_DNA"/>
</dbReference>
<sequence length="268" mass="30612">MENHGDGDNDGGSSGSSNTCPICIGPFQNESYLDKCFHKFCYNCILRWSQVVAGRHSKPPSSVKCPLCKTENFSLIHGFDGISFHKQYFDQNVGNSAFFSDVHKYRLQCYYVEPGILNEKFSVSLYWKSNKYVQKNLFLFNWLRRELQALTQEEDVDIIAHHLHGIIDSLGRSKKTAPGDSPGTKREEFKAMVSQAAEPFLTGRTNRFVEELELFLASGLNIEAYDKVYIQHLGWKNDKITPDDDHDEIHENVPVVPSLSLFNDDDFE</sequence>
<dbReference type="EMBL" id="CP093351">
    <property type="protein sequence ID" value="WOH14385.1"/>
    <property type="molecule type" value="Genomic_DNA"/>
</dbReference>
<keyword evidence="2 4" id="KW-0863">Zinc-finger</keyword>
<evidence type="ECO:0000256" key="1">
    <source>
        <dbReference type="ARBA" id="ARBA00022723"/>
    </source>
</evidence>
<dbReference type="SMART" id="SM00184">
    <property type="entry name" value="RING"/>
    <property type="match status" value="1"/>
</dbReference>
<dbReference type="Gene3D" id="3.30.40.10">
    <property type="entry name" value="Zinc/RING finger domain, C3HC4 (zinc finger)"/>
    <property type="match status" value="1"/>
</dbReference>
<dbReference type="Gramene" id="KZM81814">
    <property type="protein sequence ID" value="KZM81814"/>
    <property type="gene ID" value="DCAR_029427"/>
</dbReference>
<dbReference type="InterPro" id="IPR001841">
    <property type="entry name" value="Znf_RING"/>
</dbReference>
<reference evidence="7" key="2">
    <citation type="submission" date="2022-03" db="EMBL/GenBank/DDBJ databases">
        <title>Draft title - Genomic analysis of global carrot germplasm unveils the trajectory of domestication and the origin of high carotenoid orange carrot.</title>
        <authorList>
            <person name="Iorizzo M."/>
            <person name="Ellison S."/>
            <person name="Senalik D."/>
            <person name="Macko-Podgorni A."/>
            <person name="Grzebelus D."/>
            <person name="Bostan H."/>
            <person name="Rolling W."/>
            <person name="Curaba J."/>
            <person name="Simon P."/>
        </authorList>
    </citation>
    <scope>NUCLEOTIDE SEQUENCE</scope>
    <source>
        <tissue evidence="7">Leaf</tissue>
    </source>
</reference>
<protein>
    <recommendedName>
        <fullName evidence="5">RING-type domain-containing protein</fullName>
    </recommendedName>
</protein>
<dbReference type="Proteomes" id="UP000077755">
    <property type="component" value="Chromosome 9"/>
</dbReference>
<dbReference type="InterPro" id="IPR017907">
    <property type="entry name" value="Znf_RING_CS"/>
</dbReference>
<dbReference type="PROSITE" id="PS00518">
    <property type="entry name" value="ZF_RING_1"/>
    <property type="match status" value="1"/>
</dbReference>
<gene>
    <name evidence="6" type="ORF">DCAR_029427</name>
    <name evidence="7" type="ORF">DCAR_0933904</name>
</gene>
<organism evidence="6">
    <name type="scientific">Daucus carota subsp. sativus</name>
    <name type="common">Carrot</name>
    <dbReference type="NCBI Taxonomy" id="79200"/>
    <lineage>
        <taxon>Eukaryota</taxon>
        <taxon>Viridiplantae</taxon>
        <taxon>Streptophyta</taxon>
        <taxon>Embryophyta</taxon>
        <taxon>Tracheophyta</taxon>
        <taxon>Spermatophyta</taxon>
        <taxon>Magnoliopsida</taxon>
        <taxon>eudicotyledons</taxon>
        <taxon>Gunneridae</taxon>
        <taxon>Pentapetalae</taxon>
        <taxon>asterids</taxon>
        <taxon>campanulids</taxon>
        <taxon>Apiales</taxon>
        <taxon>Apiaceae</taxon>
        <taxon>Apioideae</taxon>
        <taxon>Scandiceae</taxon>
        <taxon>Daucinae</taxon>
        <taxon>Daucus</taxon>
        <taxon>Daucus sect. Daucus</taxon>
    </lineage>
</organism>
<keyword evidence="1" id="KW-0479">Metal-binding</keyword>
<evidence type="ECO:0000313" key="7">
    <source>
        <dbReference type="EMBL" id="WOH14385.1"/>
    </source>
</evidence>
<dbReference type="Pfam" id="PF00097">
    <property type="entry name" value="zf-C3HC4"/>
    <property type="match status" value="1"/>
</dbReference>
<dbReference type="InterPro" id="IPR013083">
    <property type="entry name" value="Znf_RING/FYVE/PHD"/>
</dbReference>
<dbReference type="AlphaFoldDB" id="A0A175YDU2"/>
<dbReference type="OMA" id="CICQWVK"/>